<feature type="transmembrane region" description="Helical" evidence="11">
    <location>
        <begin position="34"/>
        <end position="55"/>
    </location>
</feature>
<accession>A0A7U3TYE1</accession>
<comment type="subunit">
    <text evidence="11">F-type ATPases have 2 components, F(1) - the catalytic core - and F(0) - the membrane proton channel. F(1) has five subunits: alpha(3), beta(3), gamma(1), delta(1), epsilon(1). F(0) has four main subunits: a(1), b(1), b'(1) and c(10-14). The alpha and beta chains form an alternating ring which encloses part of the gamma chain. F(1) is attached to F(0) by a central stalk formed by the gamma and epsilon chains, while a peripheral stalk is formed by the delta, b and b' chains.</text>
</comment>
<keyword evidence="14" id="KW-0150">Chloroplast</keyword>
<dbReference type="GO" id="GO:0046933">
    <property type="term" value="F:proton-transporting ATP synthase activity, rotational mechanism"/>
    <property type="evidence" value="ECO:0007669"/>
    <property type="project" value="UniProtKB-UniRule"/>
</dbReference>
<reference evidence="14" key="1">
    <citation type="journal article" date="2020" name="Mol. Phylogenet. Evol.">
        <title>Plastome-based phylogenomics resolves the placement of the sanguinolenta group in the spikemoss of lycophyte (Selaginellaceae).</title>
        <authorList>
            <person name="Zhang H.-R."/>
            <person name="Wei R."/>
            <person name="Xiang Q.-P."/>
            <person name="Zhang X.-C."/>
        </authorList>
    </citation>
    <scope>NUCLEOTIDE SEQUENCE</scope>
</reference>
<evidence type="ECO:0000256" key="9">
    <source>
        <dbReference type="ARBA" id="ARBA00023310"/>
    </source>
</evidence>
<name>A0A7U3TYE1_9TRAC</name>
<comment type="function">
    <text evidence="11">Component of the F(0) channel, it forms part of the peripheral stalk, linking F(1) to F(0).</text>
</comment>
<evidence type="ECO:0000256" key="4">
    <source>
        <dbReference type="ARBA" id="ARBA00022692"/>
    </source>
</evidence>
<keyword evidence="14" id="KW-0934">Plastid</keyword>
<proteinExistence type="inferred from homology"/>
<evidence type="ECO:0000256" key="7">
    <source>
        <dbReference type="ARBA" id="ARBA00023065"/>
    </source>
</evidence>
<dbReference type="GO" id="GO:0045259">
    <property type="term" value="C:proton-transporting ATP synthase complex"/>
    <property type="evidence" value="ECO:0007669"/>
    <property type="project" value="UniProtKB-KW"/>
</dbReference>
<evidence type="ECO:0000256" key="2">
    <source>
        <dbReference type="ARBA" id="ARBA00022448"/>
    </source>
</evidence>
<keyword evidence="7 11" id="KW-0406">Ion transport</keyword>
<dbReference type="CDD" id="cd06503">
    <property type="entry name" value="ATP-synt_Fo_b"/>
    <property type="match status" value="1"/>
</dbReference>
<dbReference type="HAMAP" id="MF_01398">
    <property type="entry name" value="ATP_synth_b_bprime"/>
    <property type="match status" value="1"/>
</dbReference>
<organism evidence="14">
    <name type="scientific">Megaloselaginella exaltata</name>
    <dbReference type="NCBI Taxonomy" id="3140882"/>
    <lineage>
        <taxon>Eukaryota</taxon>
        <taxon>Viridiplantae</taxon>
        <taxon>Streptophyta</taxon>
        <taxon>Embryophyta</taxon>
        <taxon>Tracheophyta</taxon>
        <taxon>Lycopodiopsida</taxon>
        <taxon>Selaginellales</taxon>
        <taxon>Selaginellaceae</taxon>
        <taxon>Gymnogynoideae</taxon>
        <taxon>Megaloselaginella</taxon>
    </lineage>
</organism>
<dbReference type="AlphaFoldDB" id="A0A7U3TYE1"/>
<evidence type="ECO:0000256" key="13">
    <source>
        <dbReference type="SAM" id="Coils"/>
    </source>
</evidence>
<evidence type="ECO:0000256" key="11">
    <source>
        <dbReference type="HAMAP-Rule" id="MF_01398"/>
    </source>
</evidence>
<keyword evidence="4 11" id="KW-0812">Transmembrane</keyword>
<sequence length="186" mass="20912">TVIDPIDSTITTAYYWPVGRGFALNTNLLETNSINLGVVPALLAYLGGGVLSNYLENRKRAILGTIRDAEARYTEAMDRLKQARDRLERAKIGADDIRARGISRVQREKQDLVDSADGDLKRSEYSKNATIRFEEHKAIEQVRQQVSRLASERALEASSIRSNNDVQLRVIEHNIGFLRDVVGTNR</sequence>
<comment type="subcellular location">
    <subcellularLocation>
        <location evidence="1">Membrane</location>
        <topology evidence="1">Single-pass membrane protein</topology>
    </subcellularLocation>
    <subcellularLocation>
        <location evidence="11">Plastid</location>
        <location evidence="11">Chloroplast thylakoid membrane</location>
        <topology evidence="11">Single-pass membrane protein</topology>
    </subcellularLocation>
</comment>
<feature type="coiled-coil region" evidence="13">
    <location>
        <begin position="66"/>
        <end position="100"/>
    </location>
</feature>
<evidence type="ECO:0000256" key="8">
    <source>
        <dbReference type="ARBA" id="ARBA00023136"/>
    </source>
</evidence>
<keyword evidence="2 11" id="KW-0813">Transport</keyword>
<evidence type="ECO:0000256" key="10">
    <source>
        <dbReference type="ARBA" id="ARBA00025198"/>
    </source>
</evidence>
<comment type="miscellaneous">
    <text evidence="11">In plastids the F-type ATPase is also known as CF(1)CF(0).</text>
</comment>
<keyword evidence="6 11" id="KW-1133">Transmembrane helix</keyword>
<dbReference type="PANTHER" id="PTHR34264:SF3">
    <property type="entry name" value="ATP SYNTHASE SUBUNIT B, CHLOROPLASTIC"/>
    <property type="match status" value="1"/>
</dbReference>
<gene>
    <name evidence="11 14" type="primary">atpF</name>
</gene>
<keyword evidence="8 11" id="KW-0472">Membrane</keyword>
<dbReference type="Pfam" id="PF00430">
    <property type="entry name" value="ATP-synt_B"/>
    <property type="match status" value="1"/>
</dbReference>
<keyword evidence="3 11" id="KW-0138">CF(0)</keyword>
<geneLocation type="chloroplast" evidence="14"/>
<evidence type="ECO:0000256" key="5">
    <source>
        <dbReference type="ARBA" id="ARBA00022781"/>
    </source>
</evidence>
<evidence type="ECO:0000256" key="1">
    <source>
        <dbReference type="ARBA" id="ARBA00004167"/>
    </source>
</evidence>
<dbReference type="PANTHER" id="PTHR34264">
    <property type="entry name" value="ATP SYNTHASE SUBUNIT B, CHLOROPLASTIC"/>
    <property type="match status" value="1"/>
</dbReference>
<evidence type="ECO:0000256" key="3">
    <source>
        <dbReference type="ARBA" id="ARBA00022547"/>
    </source>
</evidence>
<evidence type="ECO:0000256" key="12">
    <source>
        <dbReference type="RuleBase" id="RU003848"/>
    </source>
</evidence>
<keyword evidence="13" id="KW-0175">Coiled coil</keyword>
<protein>
    <recommendedName>
        <fullName evidence="11">ATP synthase subunit b, chloroplastic</fullName>
    </recommendedName>
    <alternativeName>
        <fullName evidence="11">ATP synthase F(0) sector subunit b</fullName>
    </alternativeName>
    <alternativeName>
        <fullName evidence="11">ATPase subunit I</fullName>
    </alternativeName>
</protein>
<evidence type="ECO:0000256" key="6">
    <source>
        <dbReference type="ARBA" id="ARBA00022989"/>
    </source>
</evidence>
<keyword evidence="5 11" id="KW-0375">Hydrogen ion transport</keyword>
<dbReference type="EMBL" id="MN427927">
    <property type="protein sequence ID" value="QQP17271.1"/>
    <property type="molecule type" value="Genomic_DNA"/>
</dbReference>
<evidence type="ECO:0000313" key="14">
    <source>
        <dbReference type="EMBL" id="QQP17271.1"/>
    </source>
</evidence>
<dbReference type="InterPro" id="IPR002146">
    <property type="entry name" value="ATP_synth_b/b'su_bac/chlpt"/>
</dbReference>
<comment type="function">
    <text evidence="10 11">F(1)F(0) ATP synthase produces ATP from ADP in the presence of a proton or sodium gradient. F-type ATPases consist of two structural domains, F(1) containing the extramembraneous catalytic core and F(0) containing the membrane proton channel, linked together by a central stalk and a peripheral stalk. During catalysis, ATP synthesis in the catalytic domain of F(1) is coupled via a rotary mechanism of the central stalk subunits to proton translocation.</text>
</comment>
<comment type="similarity">
    <text evidence="11 12">Belongs to the ATPase B chain family.</text>
</comment>
<keyword evidence="11" id="KW-0793">Thylakoid</keyword>
<keyword evidence="9 11" id="KW-0066">ATP synthesis</keyword>
<dbReference type="GO" id="GO:0009535">
    <property type="term" value="C:chloroplast thylakoid membrane"/>
    <property type="evidence" value="ECO:0007669"/>
    <property type="project" value="UniProtKB-SubCell"/>
</dbReference>